<dbReference type="InterPro" id="IPR001969">
    <property type="entry name" value="Aspartic_peptidase_AS"/>
</dbReference>
<dbReference type="EMBL" id="JBAHYK010000036">
    <property type="protein sequence ID" value="KAL0580204.1"/>
    <property type="molecule type" value="Genomic_DNA"/>
</dbReference>
<keyword evidence="3" id="KW-0645">Protease</keyword>
<dbReference type="PANTHER" id="PTHR47966">
    <property type="entry name" value="BETA-SITE APP-CLEAVING ENZYME, ISOFORM A-RELATED"/>
    <property type="match status" value="1"/>
</dbReference>
<dbReference type="InterPro" id="IPR001461">
    <property type="entry name" value="Aspartic_peptidase_A1"/>
</dbReference>
<evidence type="ECO:0000256" key="2">
    <source>
        <dbReference type="ARBA" id="ARBA00022750"/>
    </source>
</evidence>
<dbReference type="Pfam" id="PF00026">
    <property type="entry name" value="Asp"/>
    <property type="match status" value="1"/>
</dbReference>
<keyword evidence="3" id="KW-0378">Hydrolase</keyword>
<evidence type="ECO:0000256" key="3">
    <source>
        <dbReference type="RuleBase" id="RU000454"/>
    </source>
</evidence>
<keyword evidence="2 3" id="KW-0064">Aspartyl protease</keyword>
<evidence type="ECO:0000313" key="9">
    <source>
        <dbReference type="Proteomes" id="UP001465976"/>
    </source>
</evidence>
<name>A0ABR3FXI0_9AGAR</name>
<sequence length="481" mass="52351">MPFTAYYALLFMILLHLTAANSLTLLDENGSDKGIRLPVVRIPRPQENLVRRASSMHLSNQNEFSYLVPVQIGGQSFPLILDTGSSDLWVVSNDCTTADCSSVSRYSRSLSNGLQTLNAPFDVGYLKGSVSGVVALDVVRLGSYEIRPQVFGLANDIKDMNLANNGHSGILGLCLPATRSIAPEFGPTVLENIFQHIDNPYFALKLGSHPGPDDPSSSLTIGQLDGKYASSLSDLHFIPVSSAGASNYNFWKVPMQGIVTHGMSIPLSPSSVRGVRKGQIAVLDSGTTLMLGPTMDVDAIWKSLGPAARYNRDVGCWEVRCNKAVDVRIILGPKNNEKEYPVEYDDMNWEDSGDSEGWCMGGIQANDDVDSGDWLLGDTFLRSVYAVHFVGNSTHTPHMGLLGTVNREAGIQQFRAKRGPDQDQSSQPEPPMTTPRGLDRRVMPAASTLYALGSVGGFISGAAAMTAFRLWRRFFDAGRRW</sequence>
<dbReference type="SUPFAM" id="SSF50630">
    <property type="entry name" value="Acid proteases"/>
    <property type="match status" value="1"/>
</dbReference>
<proteinExistence type="inferred from homology"/>
<dbReference type="PRINTS" id="PR00792">
    <property type="entry name" value="PEPSIN"/>
</dbReference>
<comment type="similarity">
    <text evidence="1 3">Belongs to the peptidase A1 family.</text>
</comment>
<dbReference type="PROSITE" id="PS51767">
    <property type="entry name" value="PEPTIDASE_A1"/>
    <property type="match status" value="1"/>
</dbReference>
<protein>
    <recommendedName>
        <fullName evidence="7">Peptidase A1 domain-containing protein</fullName>
    </recommendedName>
</protein>
<comment type="caution">
    <text evidence="8">The sequence shown here is derived from an EMBL/GenBank/DDBJ whole genome shotgun (WGS) entry which is preliminary data.</text>
</comment>
<evidence type="ECO:0000256" key="5">
    <source>
        <dbReference type="SAM" id="Phobius"/>
    </source>
</evidence>
<dbReference type="PANTHER" id="PTHR47966:SF57">
    <property type="entry name" value="PEPTIDASE A1 DOMAIN-CONTAINING PROTEIN"/>
    <property type="match status" value="1"/>
</dbReference>
<keyword evidence="5" id="KW-1133">Transmembrane helix</keyword>
<organism evidence="8 9">
    <name type="scientific">Marasmius crinis-equi</name>
    <dbReference type="NCBI Taxonomy" id="585013"/>
    <lineage>
        <taxon>Eukaryota</taxon>
        <taxon>Fungi</taxon>
        <taxon>Dikarya</taxon>
        <taxon>Basidiomycota</taxon>
        <taxon>Agaricomycotina</taxon>
        <taxon>Agaricomycetes</taxon>
        <taxon>Agaricomycetidae</taxon>
        <taxon>Agaricales</taxon>
        <taxon>Marasmiineae</taxon>
        <taxon>Marasmiaceae</taxon>
        <taxon>Marasmius</taxon>
    </lineage>
</organism>
<dbReference type="InterPro" id="IPR033121">
    <property type="entry name" value="PEPTIDASE_A1"/>
</dbReference>
<dbReference type="InterPro" id="IPR021109">
    <property type="entry name" value="Peptidase_aspartic_dom_sf"/>
</dbReference>
<keyword evidence="6" id="KW-0732">Signal</keyword>
<dbReference type="CDD" id="cd05471">
    <property type="entry name" value="pepsin_like"/>
    <property type="match status" value="1"/>
</dbReference>
<feature type="transmembrane region" description="Helical" evidence="5">
    <location>
        <begin position="449"/>
        <end position="471"/>
    </location>
</feature>
<feature type="region of interest" description="Disordered" evidence="4">
    <location>
        <begin position="415"/>
        <end position="439"/>
    </location>
</feature>
<evidence type="ECO:0000256" key="6">
    <source>
        <dbReference type="SAM" id="SignalP"/>
    </source>
</evidence>
<evidence type="ECO:0000259" key="7">
    <source>
        <dbReference type="PROSITE" id="PS51767"/>
    </source>
</evidence>
<reference evidence="8 9" key="1">
    <citation type="submission" date="2024-02" db="EMBL/GenBank/DDBJ databases">
        <title>A draft genome for the cacao thread blight pathogen Marasmius crinis-equi.</title>
        <authorList>
            <person name="Cohen S.P."/>
            <person name="Baruah I.K."/>
            <person name="Amoako-Attah I."/>
            <person name="Bukari Y."/>
            <person name="Meinhardt L.W."/>
            <person name="Bailey B.A."/>
        </authorList>
    </citation>
    <scope>NUCLEOTIDE SEQUENCE [LARGE SCALE GENOMIC DNA]</scope>
    <source>
        <strain evidence="8 9">GH-76</strain>
    </source>
</reference>
<dbReference type="Proteomes" id="UP001465976">
    <property type="component" value="Unassembled WGS sequence"/>
</dbReference>
<feature type="signal peptide" evidence="6">
    <location>
        <begin position="1"/>
        <end position="20"/>
    </location>
</feature>
<evidence type="ECO:0000256" key="1">
    <source>
        <dbReference type="ARBA" id="ARBA00007447"/>
    </source>
</evidence>
<dbReference type="Gene3D" id="2.40.70.10">
    <property type="entry name" value="Acid Proteases"/>
    <property type="match status" value="2"/>
</dbReference>
<keyword evidence="5" id="KW-0472">Membrane</keyword>
<keyword evidence="5" id="KW-0812">Transmembrane</keyword>
<accession>A0ABR3FXI0</accession>
<dbReference type="PROSITE" id="PS00141">
    <property type="entry name" value="ASP_PROTEASE"/>
    <property type="match status" value="2"/>
</dbReference>
<evidence type="ECO:0000313" key="8">
    <source>
        <dbReference type="EMBL" id="KAL0580204.1"/>
    </source>
</evidence>
<dbReference type="InterPro" id="IPR034164">
    <property type="entry name" value="Pepsin-like_dom"/>
</dbReference>
<gene>
    <name evidence="8" type="ORF">V5O48_001797</name>
</gene>
<feature type="domain" description="Peptidase A1" evidence="7">
    <location>
        <begin position="66"/>
        <end position="402"/>
    </location>
</feature>
<evidence type="ECO:0000256" key="4">
    <source>
        <dbReference type="SAM" id="MobiDB-lite"/>
    </source>
</evidence>
<feature type="chain" id="PRO_5046381690" description="Peptidase A1 domain-containing protein" evidence="6">
    <location>
        <begin position="21"/>
        <end position="481"/>
    </location>
</feature>
<keyword evidence="9" id="KW-1185">Reference proteome</keyword>